<comment type="caution">
    <text evidence="8">The sequence shown here is derived from an EMBL/GenBank/DDBJ whole genome shotgun (WGS) entry which is preliminary data.</text>
</comment>
<dbReference type="InterPro" id="IPR050377">
    <property type="entry name" value="Radical_SAM_PqqE_MftC-like"/>
</dbReference>
<keyword evidence="4" id="KW-0479">Metal-binding</keyword>
<dbReference type="PIRSF" id="PIRSF037420">
    <property type="entry name" value="PQQ_syn_pqqE"/>
    <property type="match status" value="1"/>
</dbReference>
<keyword evidence="3" id="KW-0949">S-adenosyl-L-methionine</keyword>
<dbReference type="InterPro" id="IPR017200">
    <property type="entry name" value="PqqE-like"/>
</dbReference>
<dbReference type="CDD" id="cd01335">
    <property type="entry name" value="Radical_SAM"/>
    <property type="match status" value="1"/>
</dbReference>
<keyword evidence="2" id="KW-0004">4Fe-4S</keyword>
<keyword evidence="6" id="KW-0411">Iron-sulfur</keyword>
<dbReference type="SMART" id="SM00729">
    <property type="entry name" value="Elp3"/>
    <property type="match status" value="1"/>
</dbReference>
<dbReference type="NCBIfam" id="TIGR04085">
    <property type="entry name" value="rSAM_more_4Fe4S"/>
    <property type="match status" value="1"/>
</dbReference>
<evidence type="ECO:0000256" key="6">
    <source>
        <dbReference type="ARBA" id="ARBA00023014"/>
    </source>
</evidence>
<dbReference type="PANTHER" id="PTHR11228:SF35">
    <property type="entry name" value="MOLYBDENUM COFACTOR BIOSYNTHESIS PROTEIN A-RELATED"/>
    <property type="match status" value="1"/>
</dbReference>
<dbReference type="SUPFAM" id="SSF102114">
    <property type="entry name" value="Radical SAM enzymes"/>
    <property type="match status" value="1"/>
</dbReference>
<dbReference type="GO" id="GO:0003824">
    <property type="term" value="F:catalytic activity"/>
    <property type="evidence" value="ECO:0007669"/>
    <property type="project" value="InterPro"/>
</dbReference>
<protein>
    <recommendedName>
        <fullName evidence="7">Radical SAM core domain-containing protein</fullName>
    </recommendedName>
</protein>
<dbReference type="Pfam" id="PF04055">
    <property type="entry name" value="Radical_SAM"/>
    <property type="match status" value="1"/>
</dbReference>
<dbReference type="PROSITE" id="PS51918">
    <property type="entry name" value="RADICAL_SAM"/>
    <property type="match status" value="1"/>
</dbReference>
<name>A0A2G9Y7T7_9BACT</name>
<evidence type="ECO:0000256" key="4">
    <source>
        <dbReference type="ARBA" id="ARBA00022723"/>
    </source>
</evidence>
<dbReference type="InterPro" id="IPR013785">
    <property type="entry name" value="Aldolase_TIM"/>
</dbReference>
<dbReference type="SFLD" id="SFLDG01386">
    <property type="entry name" value="main_SPASM_domain-containing"/>
    <property type="match status" value="1"/>
</dbReference>
<dbReference type="InterPro" id="IPR007197">
    <property type="entry name" value="rSAM"/>
</dbReference>
<organism evidence="8 9">
    <name type="scientific">Candidatus Roizmanbacteria bacterium CG23_combo_of_CG06-09_8_20_14_all_35_49</name>
    <dbReference type="NCBI Taxonomy" id="1974863"/>
    <lineage>
        <taxon>Bacteria</taxon>
        <taxon>Candidatus Roizmaniibacteriota</taxon>
    </lineage>
</organism>
<evidence type="ECO:0000256" key="3">
    <source>
        <dbReference type="ARBA" id="ARBA00022691"/>
    </source>
</evidence>
<dbReference type="PANTHER" id="PTHR11228">
    <property type="entry name" value="RADICAL SAM DOMAIN PROTEIN"/>
    <property type="match status" value="1"/>
</dbReference>
<sequence>MIQTLSTSKEIKEFLGAEPLQAASLRVTMACNLRCQQCYALAGKRLENELSLNEIKKLIDDLKEMGAIRIFFTGGEPFARPDMTEILEYTDKNGFAIYISTNGTLVTPAIIKRLKKLKHLRTFQISIDGLGNTHDLIRGIKGTFERATNTIKLATKELKNTKVAIISTLMKSNYTEMEKILELAIQLGVDTFGIVTLYPVKRSPEANDITTLQKHKLFNRLGEIYKKKKTNLKIGLLIPPALIPTSLKEIEYGCGYVCSFPSLLGIHANGDVAPCDGLLNYKKFILGNIREKSLKEIWDHPTMQDLRAIKPTDIKGVCKKCKYLSFCMGGCRARSYLNYGNFISSNSICESFYKVGCFPKESLQAYPK</sequence>
<proteinExistence type="predicted"/>
<evidence type="ECO:0000313" key="8">
    <source>
        <dbReference type="EMBL" id="PIP15274.1"/>
    </source>
</evidence>
<evidence type="ECO:0000259" key="7">
    <source>
        <dbReference type="PROSITE" id="PS51918"/>
    </source>
</evidence>
<accession>A0A2G9Y7T7</accession>
<feature type="domain" description="Radical SAM core" evidence="7">
    <location>
        <begin position="17"/>
        <end position="231"/>
    </location>
</feature>
<dbReference type="InterPro" id="IPR006638">
    <property type="entry name" value="Elp3/MiaA/NifB-like_rSAM"/>
</dbReference>
<dbReference type="InterPro" id="IPR058240">
    <property type="entry name" value="rSAM_sf"/>
</dbReference>
<dbReference type="EMBL" id="PCRE01000010">
    <property type="protein sequence ID" value="PIP15274.1"/>
    <property type="molecule type" value="Genomic_DNA"/>
</dbReference>
<dbReference type="SFLD" id="SFLDG01387">
    <property type="entry name" value="BtrN-like_SPASM_domain_contain"/>
    <property type="match status" value="1"/>
</dbReference>
<evidence type="ECO:0000256" key="2">
    <source>
        <dbReference type="ARBA" id="ARBA00022485"/>
    </source>
</evidence>
<dbReference type="Gene3D" id="3.20.20.70">
    <property type="entry name" value="Aldolase class I"/>
    <property type="match status" value="1"/>
</dbReference>
<evidence type="ECO:0000256" key="1">
    <source>
        <dbReference type="ARBA" id="ARBA00001966"/>
    </source>
</evidence>
<dbReference type="SFLD" id="SFLDS00029">
    <property type="entry name" value="Radical_SAM"/>
    <property type="match status" value="1"/>
</dbReference>
<dbReference type="AlphaFoldDB" id="A0A2G9Y7T7"/>
<dbReference type="InterPro" id="IPR034391">
    <property type="entry name" value="AdoMet-like_SPASM_containing"/>
</dbReference>
<dbReference type="SFLD" id="SFLDG01067">
    <property type="entry name" value="SPASM/twitch_domain_containing"/>
    <property type="match status" value="1"/>
</dbReference>
<dbReference type="GO" id="GO:0046872">
    <property type="term" value="F:metal ion binding"/>
    <property type="evidence" value="ECO:0007669"/>
    <property type="project" value="UniProtKB-KW"/>
</dbReference>
<dbReference type="Proteomes" id="UP000231025">
    <property type="component" value="Unassembled WGS sequence"/>
</dbReference>
<keyword evidence="5" id="KW-0408">Iron</keyword>
<gene>
    <name evidence="8" type="ORF">COX47_00600</name>
</gene>
<dbReference type="InterPro" id="IPR023885">
    <property type="entry name" value="4Fe4S-binding_SPASM_dom"/>
</dbReference>
<evidence type="ECO:0000313" key="9">
    <source>
        <dbReference type="Proteomes" id="UP000231025"/>
    </source>
</evidence>
<dbReference type="Pfam" id="PF13186">
    <property type="entry name" value="SPASM"/>
    <property type="match status" value="1"/>
</dbReference>
<dbReference type="GO" id="GO:0051539">
    <property type="term" value="F:4 iron, 4 sulfur cluster binding"/>
    <property type="evidence" value="ECO:0007669"/>
    <property type="project" value="UniProtKB-KW"/>
</dbReference>
<reference evidence="8 9" key="1">
    <citation type="submission" date="2017-09" db="EMBL/GenBank/DDBJ databases">
        <title>Depth-based differentiation of microbial function through sediment-hosted aquifers and enrichment of novel symbionts in the deep terrestrial subsurface.</title>
        <authorList>
            <person name="Probst A.J."/>
            <person name="Ladd B."/>
            <person name="Jarett J.K."/>
            <person name="Geller-Mcgrath D.E."/>
            <person name="Sieber C.M."/>
            <person name="Emerson J.B."/>
            <person name="Anantharaman K."/>
            <person name="Thomas B.C."/>
            <person name="Malmstrom R."/>
            <person name="Stieglmeier M."/>
            <person name="Klingl A."/>
            <person name="Woyke T."/>
            <person name="Ryan C.M."/>
            <person name="Banfield J.F."/>
        </authorList>
    </citation>
    <scope>NUCLEOTIDE SEQUENCE [LARGE SCALE GENOMIC DNA]</scope>
    <source>
        <strain evidence="8">CG23_combo_of_CG06-09_8_20_14_all_35_49</strain>
    </source>
</reference>
<comment type="cofactor">
    <cofactor evidence="1">
        <name>[4Fe-4S] cluster</name>
        <dbReference type="ChEBI" id="CHEBI:49883"/>
    </cofactor>
</comment>
<evidence type="ECO:0000256" key="5">
    <source>
        <dbReference type="ARBA" id="ARBA00023004"/>
    </source>
</evidence>